<proteinExistence type="predicted"/>
<reference evidence="1" key="1">
    <citation type="submission" date="2014-11" db="EMBL/GenBank/DDBJ databases">
        <authorList>
            <person name="Amaro Gonzalez C."/>
        </authorList>
    </citation>
    <scope>NUCLEOTIDE SEQUENCE</scope>
</reference>
<dbReference type="AlphaFoldDB" id="A0A0E9XPI7"/>
<evidence type="ECO:0000313" key="1">
    <source>
        <dbReference type="EMBL" id="JAI04555.1"/>
    </source>
</evidence>
<sequence>MTVGWPEKLPHMFNTAFTEKLWIVCNYRRETE</sequence>
<name>A0A0E9XPI7_ANGAN</name>
<organism evidence="1">
    <name type="scientific">Anguilla anguilla</name>
    <name type="common">European freshwater eel</name>
    <name type="synonym">Muraena anguilla</name>
    <dbReference type="NCBI Taxonomy" id="7936"/>
    <lineage>
        <taxon>Eukaryota</taxon>
        <taxon>Metazoa</taxon>
        <taxon>Chordata</taxon>
        <taxon>Craniata</taxon>
        <taxon>Vertebrata</taxon>
        <taxon>Euteleostomi</taxon>
        <taxon>Actinopterygii</taxon>
        <taxon>Neopterygii</taxon>
        <taxon>Teleostei</taxon>
        <taxon>Anguilliformes</taxon>
        <taxon>Anguillidae</taxon>
        <taxon>Anguilla</taxon>
    </lineage>
</organism>
<dbReference type="EMBL" id="GBXM01004023">
    <property type="protein sequence ID" value="JAI04555.1"/>
    <property type="molecule type" value="Transcribed_RNA"/>
</dbReference>
<accession>A0A0E9XPI7</accession>
<reference evidence="1" key="2">
    <citation type="journal article" date="2015" name="Fish Shellfish Immunol.">
        <title>Early steps in the European eel (Anguilla anguilla)-Vibrio vulnificus interaction in the gills: Role of the RtxA13 toxin.</title>
        <authorList>
            <person name="Callol A."/>
            <person name="Pajuelo D."/>
            <person name="Ebbesson L."/>
            <person name="Teles M."/>
            <person name="MacKenzie S."/>
            <person name="Amaro C."/>
        </authorList>
    </citation>
    <scope>NUCLEOTIDE SEQUENCE</scope>
</reference>
<protein>
    <submittedName>
        <fullName evidence="1">Uncharacterized protein</fullName>
    </submittedName>
</protein>